<reference evidence="2" key="1">
    <citation type="submission" date="2021-02" db="EMBL/GenBank/DDBJ databases">
        <authorList>
            <person name="Nowell W R."/>
        </authorList>
    </citation>
    <scope>NUCLEOTIDE SEQUENCE</scope>
</reference>
<feature type="region of interest" description="Disordered" evidence="1">
    <location>
        <begin position="1"/>
        <end position="24"/>
    </location>
</feature>
<comment type="caution">
    <text evidence="2">The sequence shown here is derived from an EMBL/GenBank/DDBJ whole genome shotgun (WGS) entry which is preliminary data.</text>
</comment>
<gene>
    <name evidence="2" type="ORF">OTI717_LOCUS26163</name>
</gene>
<dbReference type="AlphaFoldDB" id="A0A819KIP3"/>
<organism evidence="2 3">
    <name type="scientific">Rotaria sordida</name>
    <dbReference type="NCBI Taxonomy" id="392033"/>
    <lineage>
        <taxon>Eukaryota</taxon>
        <taxon>Metazoa</taxon>
        <taxon>Spiralia</taxon>
        <taxon>Gnathifera</taxon>
        <taxon>Rotifera</taxon>
        <taxon>Eurotatoria</taxon>
        <taxon>Bdelloidea</taxon>
        <taxon>Philodinida</taxon>
        <taxon>Philodinidae</taxon>
        <taxon>Rotaria</taxon>
    </lineage>
</organism>
<evidence type="ECO:0000313" key="2">
    <source>
        <dbReference type="EMBL" id="CAF3946757.1"/>
    </source>
</evidence>
<dbReference type="EMBL" id="CAJOAX010005402">
    <property type="protein sequence ID" value="CAF3946757.1"/>
    <property type="molecule type" value="Genomic_DNA"/>
</dbReference>
<protein>
    <submittedName>
        <fullName evidence="2">Uncharacterized protein</fullName>
    </submittedName>
</protein>
<feature type="non-terminal residue" evidence="2">
    <location>
        <position position="1"/>
    </location>
</feature>
<accession>A0A819KIP3</accession>
<evidence type="ECO:0000256" key="1">
    <source>
        <dbReference type="SAM" id="MobiDB-lite"/>
    </source>
</evidence>
<name>A0A819KIP3_9BILA</name>
<proteinExistence type="predicted"/>
<feature type="compositionally biased region" description="Polar residues" evidence="1">
    <location>
        <begin position="1"/>
        <end position="13"/>
    </location>
</feature>
<evidence type="ECO:0000313" key="3">
    <source>
        <dbReference type="Proteomes" id="UP000663823"/>
    </source>
</evidence>
<dbReference type="Proteomes" id="UP000663823">
    <property type="component" value="Unassembled WGS sequence"/>
</dbReference>
<sequence>KVTDNIVENSTEPNLPIDEDQQTNEVVSPDSIESMVICLLQEFKEHRLIGFGIRGNFCKKLQTDAKQWLQQNTILSDQRFEAVFNKQIDQLLIWM</sequence>